<evidence type="ECO:0000259" key="6">
    <source>
        <dbReference type="Pfam" id="PF07282"/>
    </source>
</evidence>
<dbReference type="Pfam" id="PF07282">
    <property type="entry name" value="Cas12f1-like_TNB"/>
    <property type="match status" value="1"/>
</dbReference>
<organism evidence="7 8">
    <name type="scientific">Bacillus cereus</name>
    <dbReference type="NCBI Taxonomy" id="1396"/>
    <lineage>
        <taxon>Bacteria</taxon>
        <taxon>Bacillati</taxon>
        <taxon>Bacillota</taxon>
        <taxon>Bacilli</taxon>
        <taxon>Bacillales</taxon>
        <taxon>Bacillaceae</taxon>
        <taxon>Bacillus</taxon>
        <taxon>Bacillus cereus group</taxon>
    </lineage>
</organism>
<evidence type="ECO:0000313" key="8">
    <source>
        <dbReference type="Proteomes" id="UP000076501"/>
    </source>
</evidence>
<dbReference type="Pfam" id="PF01385">
    <property type="entry name" value="OrfB_IS605"/>
    <property type="match status" value="1"/>
</dbReference>
<keyword evidence="3" id="KW-0238">DNA-binding</keyword>
<evidence type="ECO:0000256" key="4">
    <source>
        <dbReference type="ARBA" id="ARBA00023172"/>
    </source>
</evidence>
<dbReference type="InterPro" id="IPR010095">
    <property type="entry name" value="Cas12f1-like_TNB"/>
</dbReference>
<evidence type="ECO:0000256" key="3">
    <source>
        <dbReference type="ARBA" id="ARBA00023125"/>
    </source>
</evidence>
<sequence length="249" mass="28223">MHVSQMKKQSTTTSNALSCDLGVDRLVSCATNTGDAFLIDGKKLKSINQYFNKMIRNLQLKNIENGLSKRVVTNKIAALWHKRERKINGYISQTVGLLFQKVKAFGIDTVVVGYNAGWKQKSDMGKKNNQTFVQIPFHKLMAAIENKCIKEGIRFLKQEESYTSKASFLDKDPVPVWSKDDRTHYRFSGKRITRGLYQSKAGTCIHADINGALNTLQKSRVVEWDDNLRVKTPILLEVQKRKAVASRIA</sequence>
<dbReference type="NCBIfam" id="TIGR01766">
    <property type="entry name" value="IS200/IS605 family accessory protein TnpB-like domain"/>
    <property type="match status" value="1"/>
</dbReference>
<evidence type="ECO:0000256" key="2">
    <source>
        <dbReference type="ARBA" id="ARBA00022578"/>
    </source>
</evidence>
<keyword evidence="2" id="KW-0815">Transposition</keyword>
<dbReference type="PATRIC" id="fig|1396.539.peg.3149"/>
<evidence type="ECO:0000256" key="1">
    <source>
        <dbReference type="ARBA" id="ARBA00008761"/>
    </source>
</evidence>
<dbReference type="InterPro" id="IPR001959">
    <property type="entry name" value="Transposase"/>
</dbReference>
<name>A0A161QPI8_BACCE</name>
<proteinExistence type="inferred from homology"/>
<comment type="caution">
    <text evidence="7">The sequence shown here is derived from an EMBL/GenBank/DDBJ whole genome shotgun (WGS) entry which is preliminary data.</text>
</comment>
<feature type="domain" description="Cas12f1-like TNB" evidence="6">
    <location>
        <begin position="137"/>
        <end position="214"/>
    </location>
</feature>
<dbReference type="AlphaFoldDB" id="A0A161QPI8"/>
<gene>
    <name evidence="7" type="ORF">B4082_3465</name>
</gene>
<dbReference type="GO" id="GO:0003677">
    <property type="term" value="F:DNA binding"/>
    <property type="evidence" value="ECO:0007669"/>
    <property type="project" value="UniProtKB-KW"/>
</dbReference>
<reference evidence="7 8" key="1">
    <citation type="submission" date="2015-09" db="EMBL/GenBank/DDBJ databases">
        <title>Bacillus cereus food isolates.</title>
        <authorList>
            <person name="Boekhorst J."/>
        </authorList>
    </citation>
    <scope>NUCLEOTIDE SEQUENCE [LARGE SCALE GENOMIC DNA]</scope>
    <source>
        <strain evidence="7 8">B4082</strain>
    </source>
</reference>
<keyword evidence="4" id="KW-0233">DNA recombination</keyword>
<comment type="similarity">
    <text evidence="1">In the C-terminal section; belongs to the transposase 35 family.</text>
</comment>
<protein>
    <submittedName>
        <fullName evidence="7">Mobile element protein</fullName>
    </submittedName>
</protein>
<evidence type="ECO:0000259" key="5">
    <source>
        <dbReference type="Pfam" id="PF01385"/>
    </source>
</evidence>
<dbReference type="GO" id="GO:0006310">
    <property type="term" value="P:DNA recombination"/>
    <property type="evidence" value="ECO:0007669"/>
    <property type="project" value="UniProtKB-KW"/>
</dbReference>
<dbReference type="NCBIfam" id="NF040570">
    <property type="entry name" value="guided_TnpB"/>
    <property type="match status" value="1"/>
</dbReference>
<evidence type="ECO:0000313" key="7">
    <source>
        <dbReference type="EMBL" id="KZD32614.1"/>
    </source>
</evidence>
<dbReference type="GO" id="GO:0032196">
    <property type="term" value="P:transposition"/>
    <property type="evidence" value="ECO:0007669"/>
    <property type="project" value="UniProtKB-KW"/>
</dbReference>
<accession>A0A161QPI8</accession>
<feature type="domain" description="Probable transposase IS891/IS1136/IS1341" evidence="5">
    <location>
        <begin position="8"/>
        <end position="118"/>
    </location>
</feature>
<dbReference type="EMBL" id="LJKA01000050">
    <property type="protein sequence ID" value="KZD32614.1"/>
    <property type="molecule type" value="Genomic_DNA"/>
</dbReference>
<dbReference type="Proteomes" id="UP000076501">
    <property type="component" value="Unassembled WGS sequence"/>
</dbReference>